<dbReference type="PANTHER" id="PTHR12300:SF161">
    <property type="entry name" value="RECEPTOR EXPRESSION-ENHANCING PROTEIN"/>
    <property type="match status" value="1"/>
</dbReference>
<organism evidence="8 9">
    <name type="scientific">Kwoniella shivajii</name>
    <dbReference type="NCBI Taxonomy" id="564305"/>
    <lineage>
        <taxon>Eukaryota</taxon>
        <taxon>Fungi</taxon>
        <taxon>Dikarya</taxon>
        <taxon>Basidiomycota</taxon>
        <taxon>Agaricomycotina</taxon>
        <taxon>Tremellomycetes</taxon>
        <taxon>Tremellales</taxon>
        <taxon>Cryptococcaceae</taxon>
        <taxon>Kwoniella</taxon>
    </lineage>
</organism>
<dbReference type="InterPro" id="IPR004345">
    <property type="entry name" value="TB2_DP1_HVA22"/>
</dbReference>
<evidence type="ECO:0000256" key="4">
    <source>
        <dbReference type="ARBA" id="ARBA00022989"/>
    </source>
</evidence>
<evidence type="ECO:0008006" key="10">
    <source>
        <dbReference type="Google" id="ProtNLM"/>
    </source>
</evidence>
<dbReference type="Proteomes" id="UP001329825">
    <property type="component" value="Chromosome 2"/>
</dbReference>
<dbReference type="PANTHER" id="PTHR12300">
    <property type="entry name" value="HVA22-LIKE PROTEINS"/>
    <property type="match status" value="1"/>
</dbReference>
<feature type="transmembrane region" description="Helical" evidence="7">
    <location>
        <begin position="294"/>
        <end position="318"/>
    </location>
</feature>
<keyword evidence="3 7" id="KW-0812">Transmembrane</keyword>
<evidence type="ECO:0000256" key="7">
    <source>
        <dbReference type="SAM" id="Phobius"/>
    </source>
</evidence>
<evidence type="ECO:0000313" key="8">
    <source>
        <dbReference type="EMBL" id="WRT65022.1"/>
    </source>
</evidence>
<feature type="compositionally biased region" description="Low complexity" evidence="6">
    <location>
        <begin position="73"/>
        <end position="103"/>
    </location>
</feature>
<feature type="region of interest" description="Disordered" evidence="6">
    <location>
        <begin position="361"/>
        <end position="394"/>
    </location>
</feature>
<proteinExistence type="inferred from homology"/>
<dbReference type="EMBL" id="CP141882">
    <property type="protein sequence ID" value="WRT65022.1"/>
    <property type="molecule type" value="Genomic_DNA"/>
</dbReference>
<evidence type="ECO:0000256" key="3">
    <source>
        <dbReference type="ARBA" id="ARBA00022692"/>
    </source>
</evidence>
<name>A0ABZ1CXJ9_9TREE</name>
<protein>
    <recommendedName>
        <fullName evidence="10">Protein YOP1</fullName>
    </recommendedName>
</protein>
<evidence type="ECO:0000256" key="1">
    <source>
        <dbReference type="ARBA" id="ARBA00004141"/>
    </source>
</evidence>
<evidence type="ECO:0000256" key="5">
    <source>
        <dbReference type="ARBA" id="ARBA00023136"/>
    </source>
</evidence>
<keyword evidence="9" id="KW-1185">Reference proteome</keyword>
<keyword evidence="5 7" id="KW-0472">Membrane</keyword>
<dbReference type="RefSeq" id="XP_062789762.1">
    <property type="nucleotide sequence ID" value="XM_062933711.1"/>
</dbReference>
<comment type="similarity">
    <text evidence="2">Belongs to the DP1 family.</text>
</comment>
<comment type="subcellular location">
    <subcellularLocation>
        <location evidence="1">Membrane</location>
        <topology evidence="1">Multi-pass membrane protein</topology>
    </subcellularLocation>
</comment>
<evidence type="ECO:0000256" key="6">
    <source>
        <dbReference type="SAM" id="MobiDB-lite"/>
    </source>
</evidence>
<dbReference type="GeneID" id="87954094"/>
<evidence type="ECO:0000256" key="2">
    <source>
        <dbReference type="ARBA" id="ARBA00008573"/>
    </source>
</evidence>
<feature type="compositionally biased region" description="Polar residues" evidence="6">
    <location>
        <begin position="27"/>
        <end position="42"/>
    </location>
</feature>
<gene>
    <name evidence="8" type="ORF">IL334_001963</name>
</gene>
<feature type="transmembrane region" description="Helical" evidence="7">
    <location>
        <begin position="240"/>
        <end position="259"/>
    </location>
</feature>
<accession>A0ABZ1CXJ9</accession>
<sequence>MDPTTSAHIDPFGGSNNDLTTKKPVVSETSGLTTATVPSYSTGPPELGSAHPLGDAHLSSNNPFAPASPTRSTQPPQFNTQPPQFNAQPPQFNTQSTQSTTQNYPEVQAYSPVKEQSEFTSRQTNGQTATENLQSGASQAQYKASETATQAQNKASSAATQVQNKTKETANIAQAKANEAATGIRQRVRKLSVDLNNAADHPAVKNAKGAANNQIAQLREQLGRSQTVLDLEKRTGVDRVPLVVGGVLAYIILIPLNLFRLALPITDLLTILPATYLAAIALDKPETTANDQKVKSLLSFFVVLGAIQTLESLMAGFLERRIPQYYTVKLLFLAYLLHPRTQGALQVHEKVFRPVLASAQRSAKQAPPSRQTAQVNTPPTSKPSLSTVSSPTQAQTSGFTNMAANIPLPSNETDNIAREDARGQGYTVVSETTFVREI</sequence>
<reference evidence="8 9" key="1">
    <citation type="submission" date="2024-01" db="EMBL/GenBank/DDBJ databases">
        <title>Comparative genomics of Cryptococcus and Kwoniella reveals pathogenesis evolution and contrasting modes of karyotype evolution via chromosome fusion or intercentromeric recombination.</title>
        <authorList>
            <person name="Coelho M.A."/>
            <person name="David-Palma M."/>
            <person name="Shea T."/>
            <person name="Bowers K."/>
            <person name="McGinley-Smith S."/>
            <person name="Mohammad A.W."/>
            <person name="Gnirke A."/>
            <person name="Yurkov A.M."/>
            <person name="Nowrousian M."/>
            <person name="Sun S."/>
            <person name="Cuomo C.A."/>
            <person name="Heitman J."/>
        </authorList>
    </citation>
    <scope>NUCLEOTIDE SEQUENCE [LARGE SCALE GENOMIC DNA]</scope>
    <source>
        <strain evidence="8">CBS 11374</strain>
    </source>
</reference>
<feature type="compositionally biased region" description="Polar residues" evidence="6">
    <location>
        <begin position="118"/>
        <end position="164"/>
    </location>
</feature>
<dbReference type="Pfam" id="PF03134">
    <property type="entry name" value="TB2_DP1_HVA22"/>
    <property type="match status" value="1"/>
</dbReference>
<feature type="region of interest" description="Disordered" evidence="6">
    <location>
        <begin position="1"/>
        <end position="165"/>
    </location>
</feature>
<evidence type="ECO:0000313" key="9">
    <source>
        <dbReference type="Proteomes" id="UP001329825"/>
    </source>
</evidence>
<keyword evidence="4 7" id="KW-1133">Transmembrane helix</keyword>